<dbReference type="Gene3D" id="3.100.10.10">
    <property type="match status" value="1"/>
</dbReference>
<organism evidence="8 9">
    <name type="scientific">Biomaibacter acetigenes</name>
    <dbReference type="NCBI Taxonomy" id="2316383"/>
    <lineage>
        <taxon>Bacteria</taxon>
        <taxon>Bacillati</taxon>
        <taxon>Bacillota</taxon>
        <taxon>Clostridia</taxon>
        <taxon>Thermosediminibacterales</taxon>
        <taxon>Tepidanaerobacteraceae</taxon>
        <taxon>Biomaibacter</taxon>
    </lineage>
</organism>
<comment type="function">
    <text evidence="4">Binds to the 23S rRNA.</text>
</comment>
<dbReference type="RefSeq" id="WP_120768142.1">
    <property type="nucleotide sequence ID" value="NZ_CP033169.1"/>
</dbReference>
<dbReference type="Pfam" id="PF00828">
    <property type="entry name" value="Ribosomal_L27A"/>
    <property type="match status" value="1"/>
</dbReference>
<dbReference type="KEGG" id="bacg:D2962_01380"/>
<name>A0A3G2R1U3_9FIRM</name>
<dbReference type="PANTHER" id="PTHR12934">
    <property type="entry name" value="50S RIBOSOMAL PROTEIN L15"/>
    <property type="match status" value="1"/>
</dbReference>
<proteinExistence type="inferred from homology"/>
<dbReference type="GO" id="GO:0022625">
    <property type="term" value="C:cytosolic large ribosomal subunit"/>
    <property type="evidence" value="ECO:0007669"/>
    <property type="project" value="TreeGrafter"/>
</dbReference>
<dbReference type="PROSITE" id="PS00475">
    <property type="entry name" value="RIBOSOMAL_L15"/>
    <property type="match status" value="1"/>
</dbReference>
<evidence type="ECO:0000256" key="6">
    <source>
        <dbReference type="SAM" id="MobiDB-lite"/>
    </source>
</evidence>
<feature type="region of interest" description="Disordered" evidence="6">
    <location>
        <begin position="1"/>
        <end position="54"/>
    </location>
</feature>
<dbReference type="HAMAP" id="MF_01341">
    <property type="entry name" value="Ribosomal_uL15"/>
    <property type="match status" value="1"/>
</dbReference>
<evidence type="ECO:0000256" key="2">
    <source>
        <dbReference type="ARBA" id="ARBA00022980"/>
    </source>
</evidence>
<comment type="subunit">
    <text evidence="4">Part of the 50S ribosomal subunit.</text>
</comment>
<dbReference type="Proteomes" id="UP000280960">
    <property type="component" value="Chromosome"/>
</dbReference>
<evidence type="ECO:0000313" key="9">
    <source>
        <dbReference type="Proteomes" id="UP000280960"/>
    </source>
</evidence>
<keyword evidence="4" id="KW-0699">rRNA-binding</keyword>
<dbReference type="NCBIfam" id="TIGR01071">
    <property type="entry name" value="rplO_bact"/>
    <property type="match status" value="1"/>
</dbReference>
<dbReference type="InterPro" id="IPR036227">
    <property type="entry name" value="Ribosomal_uL15/eL18_sf"/>
</dbReference>
<sequence>MRLHELFPAEGSTKKVKRVGRGIGSGHGKTSTRGHKGQNARSGGGVRPGFEGGQMPLYRRLPKRGFTNIFKKEFALVNVEDLNSFEENTRITPELLIKSGILKKIKDGVKVLGNGELKVKVDVEAHAFSKSAKEKIEAAGGKAEVI</sequence>
<dbReference type="GO" id="GO:0003735">
    <property type="term" value="F:structural constituent of ribosome"/>
    <property type="evidence" value="ECO:0007669"/>
    <property type="project" value="InterPro"/>
</dbReference>
<comment type="similarity">
    <text evidence="1 4 5">Belongs to the universal ribosomal protein uL15 family.</text>
</comment>
<protein>
    <recommendedName>
        <fullName evidence="4">Large ribosomal subunit protein uL15</fullName>
    </recommendedName>
</protein>
<dbReference type="SUPFAM" id="SSF52080">
    <property type="entry name" value="Ribosomal proteins L15p and L18e"/>
    <property type="match status" value="1"/>
</dbReference>
<dbReference type="EMBL" id="CP033169">
    <property type="protein sequence ID" value="AYO29434.1"/>
    <property type="molecule type" value="Genomic_DNA"/>
</dbReference>
<evidence type="ECO:0000256" key="1">
    <source>
        <dbReference type="ARBA" id="ARBA00007320"/>
    </source>
</evidence>
<feature type="compositionally biased region" description="Gly residues" evidence="6">
    <location>
        <begin position="42"/>
        <end position="52"/>
    </location>
</feature>
<dbReference type="PANTHER" id="PTHR12934:SF11">
    <property type="entry name" value="LARGE RIBOSOMAL SUBUNIT PROTEIN UL15M"/>
    <property type="match status" value="1"/>
</dbReference>
<keyword evidence="3 4" id="KW-0687">Ribonucleoprotein</keyword>
<keyword evidence="2 4" id="KW-0689">Ribosomal protein</keyword>
<evidence type="ECO:0000313" key="8">
    <source>
        <dbReference type="EMBL" id="AYO29434.1"/>
    </source>
</evidence>
<dbReference type="AlphaFoldDB" id="A0A3G2R1U3"/>
<dbReference type="InterPro" id="IPR030878">
    <property type="entry name" value="Ribosomal_uL15"/>
</dbReference>
<gene>
    <name evidence="4" type="primary">rplO</name>
    <name evidence="8" type="ORF">D2962_01380</name>
</gene>
<dbReference type="GO" id="GO:0019843">
    <property type="term" value="F:rRNA binding"/>
    <property type="evidence" value="ECO:0007669"/>
    <property type="project" value="UniProtKB-UniRule"/>
</dbReference>
<dbReference type="InterPro" id="IPR001196">
    <property type="entry name" value="Ribosomal_uL15_CS"/>
</dbReference>
<keyword evidence="4" id="KW-0694">RNA-binding</keyword>
<keyword evidence="9" id="KW-1185">Reference proteome</keyword>
<dbReference type="GO" id="GO:0006412">
    <property type="term" value="P:translation"/>
    <property type="evidence" value="ECO:0007669"/>
    <property type="project" value="UniProtKB-UniRule"/>
</dbReference>
<evidence type="ECO:0000256" key="4">
    <source>
        <dbReference type="HAMAP-Rule" id="MF_01341"/>
    </source>
</evidence>
<evidence type="ECO:0000256" key="5">
    <source>
        <dbReference type="RuleBase" id="RU003888"/>
    </source>
</evidence>
<evidence type="ECO:0000259" key="7">
    <source>
        <dbReference type="Pfam" id="PF00828"/>
    </source>
</evidence>
<accession>A0A3G2R1U3</accession>
<feature type="domain" description="Large ribosomal subunit protein uL15/eL18" evidence="7">
    <location>
        <begin position="77"/>
        <end position="144"/>
    </location>
</feature>
<dbReference type="InterPro" id="IPR005749">
    <property type="entry name" value="Ribosomal_uL15_bac-type"/>
</dbReference>
<reference evidence="8 9" key="1">
    <citation type="submission" date="2018-10" db="EMBL/GenBank/DDBJ databases">
        <authorList>
            <person name="Zhang X."/>
        </authorList>
    </citation>
    <scope>NUCLEOTIDE SEQUENCE [LARGE SCALE GENOMIC DNA]</scope>
    <source>
        <strain evidence="8 9">SK-G1</strain>
    </source>
</reference>
<evidence type="ECO:0000256" key="3">
    <source>
        <dbReference type="ARBA" id="ARBA00023274"/>
    </source>
</evidence>
<dbReference type="InterPro" id="IPR021131">
    <property type="entry name" value="Ribosomal_uL15/eL18"/>
</dbReference>